<keyword evidence="1" id="KW-0472">Membrane</keyword>
<evidence type="ECO:0000256" key="1">
    <source>
        <dbReference type="SAM" id="Phobius"/>
    </source>
</evidence>
<reference evidence="3 4" key="1">
    <citation type="submission" date="2015-04" db="EMBL/GenBank/DDBJ databases">
        <title>Complete genome sequence of Schizopora paradoxa KUC8140, a cosmopolitan wood degrader in East Asia.</title>
        <authorList>
            <consortium name="DOE Joint Genome Institute"/>
            <person name="Min B."/>
            <person name="Park H."/>
            <person name="Jang Y."/>
            <person name="Kim J.-J."/>
            <person name="Kim K.H."/>
            <person name="Pangilinan J."/>
            <person name="Lipzen A."/>
            <person name="Riley R."/>
            <person name="Grigoriev I.V."/>
            <person name="Spatafora J.W."/>
            <person name="Choi I.-G."/>
        </authorList>
    </citation>
    <scope>NUCLEOTIDE SEQUENCE [LARGE SCALE GENOMIC DNA]</scope>
    <source>
        <strain evidence="3 4">KUC8140</strain>
    </source>
</reference>
<name>A0A0H2R8R3_9AGAM</name>
<feature type="transmembrane region" description="Helical" evidence="1">
    <location>
        <begin position="237"/>
        <end position="256"/>
    </location>
</feature>
<dbReference type="InParanoid" id="A0A0H2R8R3"/>
<gene>
    <name evidence="3" type="ORF">SCHPADRAFT_1001425</name>
</gene>
<feature type="transmembrane region" description="Helical" evidence="1">
    <location>
        <begin position="192"/>
        <end position="213"/>
    </location>
</feature>
<feature type="domain" description="DUF6533" evidence="2">
    <location>
        <begin position="37"/>
        <end position="81"/>
    </location>
</feature>
<sequence>MLRTYKSPMSKSGQQPLILLPPQVIVEFAGEALNVKYVNLSAMTLLVYHSALNIDAEVKYIWASKWSFSKCLYIMTKYLAFCDGAMNLIYLFNTNFRPSTCSILYSSIIYSILLGVVIAESILLVRTWIAWGLSRIVFWYMIFVLVAATSLSLFIIHYHEHGPLQWISHVEADIPKIRNCFLYNTGGIEEQYLSFVCLIVVELNVLLLTIWNMKRNSLWWRNRDTAPLIYAFHRDSLLYLVCILCISCVNVAFFKYEANTFYNDIMMEPQRIVHGVLSAQLILNARKYARNLTYDLSDGSGETLLELDTLSLSFEAMNVSGIEGVEEAIRLDEI</sequence>
<dbReference type="EMBL" id="KQ086122">
    <property type="protein sequence ID" value="KLO07762.1"/>
    <property type="molecule type" value="Genomic_DNA"/>
</dbReference>
<dbReference type="Proteomes" id="UP000053477">
    <property type="component" value="Unassembled WGS sequence"/>
</dbReference>
<keyword evidence="1" id="KW-0812">Transmembrane</keyword>
<organism evidence="3 4">
    <name type="scientific">Schizopora paradoxa</name>
    <dbReference type="NCBI Taxonomy" id="27342"/>
    <lineage>
        <taxon>Eukaryota</taxon>
        <taxon>Fungi</taxon>
        <taxon>Dikarya</taxon>
        <taxon>Basidiomycota</taxon>
        <taxon>Agaricomycotina</taxon>
        <taxon>Agaricomycetes</taxon>
        <taxon>Hymenochaetales</taxon>
        <taxon>Schizoporaceae</taxon>
        <taxon>Schizopora</taxon>
    </lineage>
</organism>
<dbReference type="Pfam" id="PF20151">
    <property type="entry name" value="DUF6533"/>
    <property type="match status" value="1"/>
</dbReference>
<protein>
    <recommendedName>
        <fullName evidence="2">DUF6533 domain-containing protein</fullName>
    </recommendedName>
</protein>
<dbReference type="OrthoDB" id="2675435at2759"/>
<feature type="transmembrane region" description="Helical" evidence="1">
    <location>
        <begin position="104"/>
        <end position="125"/>
    </location>
</feature>
<proteinExistence type="predicted"/>
<keyword evidence="4" id="KW-1185">Reference proteome</keyword>
<accession>A0A0H2R8R3</accession>
<dbReference type="InterPro" id="IPR045340">
    <property type="entry name" value="DUF6533"/>
</dbReference>
<feature type="transmembrane region" description="Helical" evidence="1">
    <location>
        <begin position="71"/>
        <end position="92"/>
    </location>
</feature>
<keyword evidence="1" id="KW-1133">Transmembrane helix</keyword>
<dbReference type="AlphaFoldDB" id="A0A0H2R8R3"/>
<feature type="transmembrane region" description="Helical" evidence="1">
    <location>
        <begin position="137"/>
        <end position="158"/>
    </location>
</feature>
<evidence type="ECO:0000313" key="3">
    <source>
        <dbReference type="EMBL" id="KLO07762.1"/>
    </source>
</evidence>
<evidence type="ECO:0000259" key="2">
    <source>
        <dbReference type="Pfam" id="PF20151"/>
    </source>
</evidence>
<evidence type="ECO:0000313" key="4">
    <source>
        <dbReference type="Proteomes" id="UP000053477"/>
    </source>
</evidence>